<name>A0A1G6H0I9_9MICO</name>
<accession>A0A1G6H0I9</accession>
<comment type="similarity">
    <text evidence="1">Belongs to the ROK (NagC/XylR) family.</text>
</comment>
<dbReference type="Proteomes" id="UP000199039">
    <property type="component" value="Unassembled WGS sequence"/>
</dbReference>
<dbReference type="RefSeq" id="WP_093180709.1">
    <property type="nucleotide sequence ID" value="NZ_FMYH01000001.1"/>
</dbReference>
<evidence type="ECO:0000313" key="2">
    <source>
        <dbReference type="EMBL" id="SDB87772.1"/>
    </source>
</evidence>
<keyword evidence="3" id="KW-1185">Reference proteome</keyword>
<evidence type="ECO:0000256" key="1">
    <source>
        <dbReference type="ARBA" id="ARBA00006479"/>
    </source>
</evidence>
<dbReference type="Pfam" id="PF00480">
    <property type="entry name" value="ROK"/>
    <property type="match status" value="1"/>
</dbReference>
<keyword evidence="2" id="KW-0418">Kinase</keyword>
<dbReference type="OrthoDB" id="9815677at2"/>
<proteinExistence type="inferred from homology"/>
<keyword evidence="2" id="KW-0808">Transferase</keyword>
<dbReference type="EMBL" id="FMYH01000001">
    <property type="protein sequence ID" value="SDB87772.1"/>
    <property type="molecule type" value="Genomic_DNA"/>
</dbReference>
<dbReference type="PANTHER" id="PTHR18964:SF149">
    <property type="entry name" value="BIFUNCTIONAL UDP-N-ACETYLGLUCOSAMINE 2-EPIMERASE_N-ACETYLMANNOSAMINE KINASE"/>
    <property type="match status" value="1"/>
</dbReference>
<dbReference type="InterPro" id="IPR043129">
    <property type="entry name" value="ATPase_NBD"/>
</dbReference>
<dbReference type="SUPFAM" id="SSF53067">
    <property type="entry name" value="Actin-like ATPase domain"/>
    <property type="match status" value="1"/>
</dbReference>
<organism evidence="2 3">
    <name type="scientific">Sanguibacter gelidistatuariae</name>
    <dbReference type="NCBI Taxonomy" id="1814289"/>
    <lineage>
        <taxon>Bacteria</taxon>
        <taxon>Bacillati</taxon>
        <taxon>Actinomycetota</taxon>
        <taxon>Actinomycetes</taxon>
        <taxon>Micrococcales</taxon>
        <taxon>Sanguibacteraceae</taxon>
        <taxon>Sanguibacter</taxon>
    </lineage>
</organism>
<reference evidence="2 3" key="1">
    <citation type="submission" date="2016-09" db="EMBL/GenBank/DDBJ databases">
        <authorList>
            <person name="Capua I."/>
            <person name="De Benedictis P."/>
            <person name="Joannis T."/>
            <person name="Lombin L.H."/>
            <person name="Cattoli G."/>
        </authorList>
    </citation>
    <scope>NUCLEOTIDE SEQUENCE [LARGE SCALE GENOMIC DNA]</scope>
    <source>
        <strain evidence="2 3">ISLP-3</strain>
    </source>
</reference>
<dbReference type="PANTHER" id="PTHR18964">
    <property type="entry name" value="ROK (REPRESSOR, ORF, KINASE) FAMILY"/>
    <property type="match status" value="1"/>
</dbReference>
<sequence length="309" mass="31323">MSDTLVLALDVGGTNARGEVLDEGLGRPLVSASLPTPYGDGEATLTTIERLCGQLMSGLDATDRGRVRAVGLGVPGIIERETGVVRLASNLGWVNTPVGDRLSEKIGLPVHVHHDVTVAGLAEHTLGAGMGTDDLVAVFIGTGIAATIVCGGKAVEGGLHQAGELGHVPIVAGGLPCPCGQVGCLEMYCSARAIGHAYARAIGRPGATSLDVVNALGTDPLADQVWSEAIDWLAHGLLGVITLLSPSRLVLGGGLSEAGDALVAPLRERLETLARVAAIPEIVTAQLGQRAGVLGSGLATFRKLGTGLS</sequence>
<dbReference type="GO" id="GO:0016301">
    <property type="term" value="F:kinase activity"/>
    <property type="evidence" value="ECO:0007669"/>
    <property type="project" value="UniProtKB-KW"/>
</dbReference>
<evidence type="ECO:0000313" key="3">
    <source>
        <dbReference type="Proteomes" id="UP000199039"/>
    </source>
</evidence>
<gene>
    <name evidence="2" type="ORF">SAMN05216410_0627</name>
</gene>
<dbReference type="InterPro" id="IPR000600">
    <property type="entry name" value="ROK"/>
</dbReference>
<dbReference type="AlphaFoldDB" id="A0A1G6H0I9"/>
<dbReference type="Gene3D" id="3.30.420.40">
    <property type="match status" value="2"/>
</dbReference>
<dbReference type="STRING" id="1814289.SAMN05216410_0627"/>
<protein>
    <submittedName>
        <fullName evidence="2">Glucokinase</fullName>
    </submittedName>
</protein>